<keyword evidence="4" id="KW-1185">Reference proteome</keyword>
<accession>A0AAN6P500</accession>
<organism evidence="3 4">
    <name type="scientific">Parachaetomium inaequale</name>
    <dbReference type="NCBI Taxonomy" id="2588326"/>
    <lineage>
        <taxon>Eukaryota</taxon>
        <taxon>Fungi</taxon>
        <taxon>Dikarya</taxon>
        <taxon>Ascomycota</taxon>
        <taxon>Pezizomycotina</taxon>
        <taxon>Sordariomycetes</taxon>
        <taxon>Sordariomycetidae</taxon>
        <taxon>Sordariales</taxon>
        <taxon>Chaetomiaceae</taxon>
        <taxon>Parachaetomium</taxon>
    </lineage>
</organism>
<sequence length="150" mass="16245">MKTFPDCTHGLVAVWLLAALSGTVKAHSWPEEAVRLAPNSAIVGKPGYDRAHDPNGSAGFLISPNGGSKQITPDLKLVRDSQQKLIDASYPEFPMLSVARGDLVAIKHCENGHVSRADQTNPTKPVNRGTIYLHGTTETDLTDIKLMEFI</sequence>
<dbReference type="AlphaFoldDB" id="A0AAN6P500"/>
<evidence type="ECO:0000259" key="2">
    <source>
        <dbReference type="Pfam" id="PF24320"/>
    </source>
</evidence>
<feature type="chain" id="PRO_5043018616" description="DUF7492 domain-containing protein" evidence="1">
    <location>
        <begin position="27"/>
        <end position="150"/>
    </location>
</feature>
<name>A0AAN6P500_9PEZI</name>
<protein>
    <recommendedName>
        <fullName evidence="2">DUF7492 domain-containing protein</fullName>
    </recommendedName>
</protein>
<dbReference type="EMBL" id="MU854688">
    <property type="protein sequence ID" value="KAK4031863.1"/>
    <property type="molecule type" value="Genomic_DNA"/>
</dbReference>
<reference evidence="4" key="1">
    <citation type="journal article" date="2023" name="Mol. Phylogenet. Evol.">
        <title>Genome-scale phylogeny and comparative genomics of the fungal order Sordariales.</title>
        <authorList>
            <person name="Hensen N."/>
            <person name="Bonometti L."/>
            <person name="Westerberg I."/>
            <person name="Brannstrom I.O."/>
            <person name="Guillou S."/>
            <person name="Cros-Aarteil S."/>
            <person name="Calhoun S."/>
            <person name="Haridas S."/>
            <person name="Kuo A."/>
            <person name="Mondo S."/>
            <person name="Pangilinan J."/>
            <person name="Riley R."/>
            <person name="LaButti K."/>
            <person name="Andreopoulos B."/>
            <person name="Lipzen A."/>
            <person name="Chen C."/>
            <person name="Yan M."/>
            <person name="Daum C."/>
            <person name="Ng V."/>
            <person name="Clum A."/>
            <person name="Steindorff A."/>
            <person name="Ohm R.A."/>
            <person name="Martin F."/>
            <person name="Silar P."/>
            <person name="Natvig D.O."/>
            <person name="Lalanne C."/>
            <person name="Gautier V."/>
            <person name="Ament-Velasquez S.L."/>
            <person name="Kruys A."/>
            <person name="Hutchinson M.I."/>
            <person name="Powell A.J."/>
            <person name="Barry K."/>
            <person name="Miller A.N."/>
            <person name="Grigoriev I.V."/>
            <person name="Debuchy R."/>
            <person name="Gladieux P."/>
            <person name="Hiltunen Thoren M."/>
            <person name="Johannesson H."/>
        </authorList>
    </citation>
    <scope>NUCLEOTIDE SEQUENCE [LARGE SCALE GENOMIC DNA]</scope>
    <source>
        <strain evidence="4">CBS 284.82</strain>
    </source>
</reference>
<evidence type="ECO:0000256" key="1">
    <source>
        <dbReference type="SAM" id="SignalP"/>
    </source>
</evidence>
<dbReference type="Proteomes" id="UP001303115">
    <property type="component" value="Unassembled WGS sequence"/>
</dbReference>
<keyword evidence="1" id="KW-0732">Signal</keyword>
<evidence type="ECO:0000313" key="4">
    <source>
        <dbReference type="Proteomes" id="UP001303115"/>
    </source>
</evidence>
<gene>
    <name evidence="3" type="ORF">C8A01DRAFT_41701</name>
</gene>
<dbReference type="Pfam" id="PF24320">
    <property type="entry name" value="DUF7492"/>
    <property type="match status" value="1"/>
</dbReference>
<comment type="caution">
    <text evidence="3">The sequence shown here is derived from an EMBL/GenBank/DDBJ whole genome shotgun (WGS) entry which is preliminary data.</text>
</comment>
<feature type="domain" description="DUF7492" evidence="2">
    <location>
        <begin position="24"/>
        <end position="141"/>
    </location>
</feature>
<dbReference type="InterPro" id="IPR055915">
    <property type="entry name" value="DUF7492"/>
</dbReference>
<feature type="signal peptide" evidence="1">
    <location>
        <begin position="1"/>
        <end position="26"/>
    </location>
</feature>
<proteinExistence type="predicted"/>
<evidence type="ECO:0000313" key="3">
    <source>
        <dbReference type="EMBL" id="KAK4031863.1"/>
    </source>
</evidence>